<gene>
    <name evidence="1" type="ORF">F9B74_07200</name>
</gene>
<accession>A0A6L9Y8A5</accession>
<dbReference type="RefSeq" id="WP_163764609.1">
    <property type="nucleotide sequence ID" value="NZ_JAAGYR010000013.1"/>
</dbReference>
<dbReference type="EMBL" id="JAAGYR010000013">
    <property type="protein sequence ID" value="NEN76107.1"/>
    <property type="molecule type" value="Genomic_DNA"/>
</dbReference>
<protein>
    <submittedName>
        <fullName evidence="1">Uncharacterized protein</fullName>
    </submittedName>
</protein>
<proteinExistence type="predicted"/>
<reference evidence="1 2" key="1">
    <citation type="submission" date="2020-02" db="EMBL/GenBank/DDBJ databases">
        <title>Pelistega sp. NLN82 were isolated from wild rodents of the Hainan Island.</title>
        <authorList>
            <person name="Niu N."/>
            <person name="Zhou J."/>
        </authorList>
    </citation>
    <scope>NUCLEOTIDE SEQUENCE [LARGE SCALE GENOMIC DNA]</scope>
    <source>
        <strain evidence="1 2">NLN82</strain>
    </source>
</reference>
<evidence type="ECO:0000313" key="1">
    <source>
        <dbReference type="EMBL" id="NEN76107.1"/>
    </source>
</evidence>
<organism evidence="1 2">
    <name type="scientific">Pelistega ratti</name>
    <dbReference type="NCBI Taxonomy" id="2652177"/>
    <lineage>
        <taxon>Bacteria</taxon>
        <taxon>Pseudomonadati</taxon>
        <taxon>Pseudomonadota</taxon>
        <taxon>Betaproteobacteria</taxon>
        <taxon>Burkholderiales</taxon>
        <taxon>Alcaligenaceae</taxon>
        <taxon>Pelistega</taxon>
    </lineage>
</organism>
<comment type="caution">
    <text evidence="1">The sequence shown here is derived from an EMBL/GenBank/DDBJ whole genome shotgun (WGS) entry which is preliminary data.</text>
</comment>
<evidence type="ECO:0000313" key="2">
    <source>
        <dbReference type="Proteomes" id="UP000477651"/>
    </source>
</evidence>
<dbReference type="Proteomes" id="UP000477651">
    <property type="component" value="Unassembled WGS sequence"/>
</dbReference>
<name>A0A6L9Y8A5_9BURK</name>
<sequence>MACSHQYTVNYVVDVFRYFCSSIISKLSASVPDIEDSLKQLLVLMGKTNQILHGGKLPWQ</sequence>
<dbReference type="AlphaFoldDB" id="A0A6L9Y8A5"/>
<keyword evidence="2" id="KW-1185">Reference proteome</keyword>